<reference evidence="2" key="1">
    <citation type="submission" date="2024-06" db="EMBL/GenBank/DDBJ databases">
        <authorList>
            <person name="Li T."/>
            <person name="Gao R."/>
        </authorList>
    </citation>
    <scope>NUCLEOTIDE SEQUENCE</scope>
    <source>
        <strain evidence="2">ZPR3</strain>
    </source>
</reference>
<dbReference type="EMBL" id="CP157960">
    <property type="protein sequence ID" value="XBT93969.1"/>
    <property type="molecule type" value="Genomic_DNA"/>
</dbReference>
<evidence type="ECO:0000256" key="1">
    <source>
        <dbReference type="SAM" id="SignalP"/>
    </source>
</evidence>
<protein>
    <submittedName>
        <fullName evidence="2">Uncharacterized protein</fullName>
    </submittedName>
</protein>
<dbReference type="RefSeq" id="WP_349958104.1">
    <property type="nucleotide sequence ID" value="NZ_CP157960.1"/>
</dbReference>
<feature type="signal peptide" evidence="1">
    <location>
        <begin position="1"/>
        <end position="18"/>
    </location>
</feature>
<sequence length="85" mass="9235">MKFYAHFSGLLCASLLLASCNPFESNPSAKDISKSFNNLVPVASITDVTCVAAVGAPGRVCSFNVDGSPRNRRFTKDDRGQWQHD</sequence>
<feature type="chain" id="PRO_5043347086" evidence="1">
    <location>
        <begin position="19"/>
        <end position="85"/>
    </location>
</feature>
<dbReference type="PROSITE" id="PS51257">
    <property type="entry name" value="PROKAR_LIPOPROTEIN"/>
    <property type="match status" value="1"/>
</dbReference>
<keyword evidence="1" id="KW-0732">Signal</keyword>
<gene>
    <name evidence="2" type="ORF">ABM479_05775</name>
</gene>
<dbReference type="AlphaFoldDB" id="A0AAU7RUS0"/>
<accession>A0AAU7RUS0</accession>
<evidence type="ECO:0000313" key="2">
    <source>
        <dbReference type="EMBL" id="XBT93969.1"/>
    </source>
</evidence>
<organism evidence="2">
    <name type="scientific">Rhizobium sp. ZPR3</name>
    <dbReference type="NCBI Taxonomy" id="3158967"/>
    <lineage>
        <taxon>Bacteria</taxon>
        <taxon>Pseudomonadati</taxon>
        <taxon>Pseudomonadota</taxon>
        <taxon>Alphaproteobacteria</taxon>
        <taxon>Hyphomicrobiales</taxon>
        <taxon>Rhizobiaceae</taxon>
        <taxon>Rhizobium/Agrobacterium group</taxon>
        <taxon>Rhizobium</taxon>
    </lineage>
</organism>
<proteinExistence type="predicted"/>
<name>A0AAU7RUS0_9HYPH</name>